<reference evidence="1" key="1">
    <citation type="submission" date="2021-02" db="EMBL/GenBank/DDBJ databases">
        <authorList>
            <consortium name="DOE Joint Genome Institute"/>
            <person name="Ahrendt S."/>
            <person name="Looney B.P."/>
            <person name="Miyauchi S."/>
            <person name="Morin E."/>
            <person name="Drula E."/>
            <person name="Courty P.E."/>
            <person name="Chicoki N."/>
            <person name="Fauchery L."/>
            <person name="Kohler A."/>
            <person name="Kuo A."/>
            <person name="Labutti K."/>
            <person name="Pangilinan J."/>
            <person name="Lipzen A."/>
            <person name="Riley R."/>
            <person name="Andreopoulos W."/>
            <person name="He G."/>
            <person name="Johnson J."/>
            <person name="Barry K.W."/>
            <person name="Grigoriev I.V."/>
            <person name="Nagy L."/>
            <person name="Hibbett D."/>
            <person name="Henrissat B."/>
            <person name="Matheny P.B."/>
            <person name="Labbe J."/>
            <person name="Martin F."/>
        </authorList>
    </citation>
    <scope>NUCLEOTIDE SEQUENCE</scope>
    <source>
        <strain evidence="1">FP105234-sp</strain>
    </source>
</reference>
<evidence type="ECO:0000313" key="2">
    <source>
        <dbReference type="Proteomes" id="UP000814033"/>
    </source>
</evidence>
<accession>A0ACB8RI24</accession>
<name>A0ACB8RI24_9AGAM</name>
<keyword evidence="2" id="KW-1185">Reference proteome</keyword>
<protein>
    <submittedName>
        <fullName evidence="1">APC amino acid permease</fullName>
    </submittedName>
</protein>
<reference evidence="1" key="2">
    <citation type="journal article" date="2022" name="New Phytol.">
        <title>Evolutionary transition to the ectomycorrhizal habit in the genomes of a hyperdiverse lineage of mushroom-forming fungi.</title>
        <authorList>
            <person name="Looney B."/>
            <person name="Miyauchi S."/>
            <person name="Morin E."/>
            <person name="Drula E."/>
            <person name="Courty P.E."/>
            <person name="Kohler A."/>
            <person name="Kuo A."/>
            <person name="LaButti K."/>
            <person name="Pangilinan J."/>
            <person name="Lipzen A."/>
            <person name="Riley R."/>
            <person name="Andreopoulos W."/>
            <person name="He G."/>
            <person name="Johnson J."/>
            <person name="Nolan M."/>
            <person name="Tritt A."/>
            <person name="Barry K.W."/>
            <person name="Grigoriev I.V."/>
            <person name="Nagy L.G."/>
            <person name="Hibbett D."/>
            <person name="Henrissat B."/>
            <person name="Matheny P.B."/>
            <person name="Labbe J."/>
            <person name="Martin F.M."/>
        </authorList>
    </citation>
    <scope>NUCLEOTIDE SEQUENCE</scope>
    <source>
        <strain evidence="1">FP105234-sp</strain>
    </source>
</reference>
<organism evidence="1 2">
    <name type="scientific">Auriscalpium vulgare</name>
    <dbReference type="NCBI Taxonomy" id="40419"/>
    <lineage>
        <taxon>Eukaryota</taxon>
        <taxon>Fungi</taxon>
        <taxon>Dikarya</taxon>
        <taxon>Basidiomycota</taxon>
        <taxon>Agaricomycotina</taxon>
        <taxon>Agaricomycetes</taxon>
        <taxon>Russulales</taxon>
        <taxon>Auriscalpiaceae</taxon>
        <taxon>Auriscalpium</taxon>
    </lineage>
</organism>
<evidence type="ECO:0000313" key="1">
    <source>
        <dbReference type="EMBL" id="KAI0043572.1"/>
    </source>
</evidence>
<sequence length="526" mass="56613">MRRGSGDEVLLRSLGYKQELRRTFTPLELFGVGFSIIGLFPSMASVLVYALPNGGSVALVWGWLVCAVFLMFIALALAELGSAAPTSGGLYYWTHRFSSPRYKNVLSWIVGYSNTVGNLAGVASVDWGFAVQLMAAVSIGSDLKFVPTTGQTYGVFAAVLLAHAIICSAAAKYIARLQNVFIVLNVCLCLAIIIGLPAATPDEFKNSAKYAFGDFQNFYGWNNGFAFILSFLAPLWTVGGFDASVHISEEATNASVAVPWALLSAIFISSVLGWGINVAIAFNMGTGLEDILASPIGQPMAAILFNSFGKRGTLAVWSVVVVVQFMMGMGIVTVCSRQIFAFARDGGMPFSRYLRRVSPRTGVPTHAVWFCAFISLLLGLLAFAGAVAIGAIFSLAVAGQYTAYSIPISARFLGQNDFKPGVFTLGWASKPVAAIAVAWMVFILVVFFFPSTTHPTAADMNYTIVVFGGTIVLALVYFYFPKYGGKHWFHGPVSTIGEADSVETLERSGTSLEADRDYMENTKRSQ</sequence>
<proteinExistence type="predicted"/>
<gene>
    <name evidence="1" type="ORF">FA95DRAFT_1498370</name>
</gene>
<dbReference type="Proteomes" id="UP000814033">
    <property type="component" value="Unassembled WGS sequence"/>
</dbReference>
<comment type="caution">
    <text evidence="1">The sequence shown here is derived from an EMBL/GenBank/DDBJ whole genome shotgun (WGS) entry which is preliminary data.</text>
</comment>
<dbReference type="EMBL" id="MU276012">
    <property type="protein sequence ID" value="KAI0043572.1"/>
    <property type="molecule type" value="Genomic_DNA"/>
</dbReference>